<keyword evidence="2" id="KW-0121">Carboxypeptidase</keyword>
<accession>A0A3D4VFT8</accession>
<sequence length="1219" mass="130797">MPPARMPRYFWLVLFFALPLSAQESPDRLRGRIRNDSGLVVAGASIYVTRGSDRAVQQTTSDTDGTWTIRFDDGTGDYLVFVAAPGYQSARIRVQRSGNEREFVVDLVLKASSAAQLATVRVAATGGRRPDNGVRLGTEEVGASERWIDGVAAVLPPTVRGDASATLGTVPGVIVGSDGASLLGAAPGSNLVTLNGVALPAGQLPRGAPVDARFSAGTMDATRGGFAGGQLDFRLPAGNRDMQRRRGWGTLTPSLLQGTDAIGRATGADAGNLRLSGSADGEAIRRAMSYNVSADYMRTTSTPATLITADPGALGIFGLSADSVTRLQSAAAGLGLPVGTTRARSTDSWSLLARIDDTRDTARVLALTAFVSGAAHRGMGASPQLSPLTTNTRTDRATNVQLLHQRTGARRSWFNENRLSVSRTDIDGRARTTAPTAVVITDQTDGALAVLGASPTGHVDRGQWTVEGASEWAWLGRTPAHRFRAIAWSRFDALRDASLQDALGTWSFASLGDFSNSRPSRFTRTLVQPPTTGSAWNGALALAHQWRATPSLQVLSGARIEGNAFGGLPDTPIELGSGNTRPAERLRTDAVPMRVHVSPRIGLTWQLGGGDARSAQMFSSYGTVVRPSMGVLRAGIGEFRDMYQASAVVGTRTGAQLLSCVGAAAPAPNWHAYTDAGTSPASCVGSDPVLTQRAASLRYLRSSYDTPRAWRSYVNYSRNVGPVLARVEAMGAVNLALPGVIDRNLDASRATLLPDEQRLIFVSAEAIDPRSGAVSPATSRMDTRSGLVHEVRSDLRSEAGQISLGISSDIFKRPSPFYSATWTVQQVRQQYRGADGGGFGDPTRIEWARGANDARHVMQLQAGYTLPRQGSLTLFARLQSGIPFTPIVRGDVDGDGIPGDRAFVFDPSRDTDAQRANAMRALLDHSNARVRDCLSSQTGRVVSRQSCSGPWTVSANARIDITVPISVAGRRLSAALNLENLAGGLDLLLHGANTRGWGNTALPDPVLLVPRGFDANASRFLYAVNPRFGSSNPAHTLLRNPFRVTLDFSLDLTKPLAEQRLARTLEPVKRNGNWERPTLADMERVQMRQVSSLHRLLLSFTDTLFLTRDQIDRLRGADSVFQGEARALFLPLAERLAALPSGFAATPVLEDIRATELAYQRRFWAQRDIVRGILTPLQTSVMPEIAKMIMAYQLAPDSRRWPRWFFSDDGSTAGVGPPP</sequence>
<dbReference type="GO" id="GO:0004180">
    <property type="term" value="F:carboxypeptidase activity"/>
    <property type="evidence" value="ECO:0007669"/>
    <property type="project" value="UniProtKB-KW"/>
</dbReference>
<proteinExistence type="predicted"/>
<evidence type="ECO:0000313" key="3">
    <source>
        <dbReference type="Proteomes" id="UP000264071"/>
    </source>
</evidence>
<keyword evidence="1" id="KW-0732">Signal</keyword>
<dbReference type="InterPro" id="IPR008969">
    <property type="entry name" value="CarboxyPept-like_regulatory"/>
</dbReference>
<protein>
    <submittedName>
        <fullName evidence="2">Carboxypeptidase regulatory-like domain-containing protein</fullName>
    </submittedName>
</protein>
<organism evidence="2 3">
    <name type="scientific">Gemmatimonas aurantiaca</name>
    <dbReference type="NCBI Taxonomy" id="173480"/>
    <lineage>
        <taxon>Bacteria</taxon>
        <taxon>Pseudomonadati</taxon>
        <taxon>Gemmatimonadota</taxon>
        <taxon>Gemmatimonadia</taxon>
        <taxon>Gemmatimonadales</taxon>
        <taxon>Gemmatimonadaceae</taxon>
        <taxon>Gemmatimonas</taxon>
    </lineage>
</organism>
<dbReference type="EMBL" id="DPIY01000012">
    <property type="protein sequence ID" value="HCT59217.1"/>
    <property type="molecule type" value="Genomic_DNA"/>
</dbReference>
<evidence type="ECO:0000256" key="1">
    <source>
        <dbReference type="SAM" id="SignalP"/>
    </source>
</evidence>
<dbReference type="Proteomes" id="UP000264071">
    <property type="component" value="Unassembled WGS sequence"/>
</dbReference>
<dbReference type="Pfam" id="PF13620">
    <property type="entry name" value="CarboxypepD_reg"/>
    <property type="match status" value="1"/>
</dbReference>
<reference evidence="2 3" key="1">
    <citation type="journal article" date="2018" name="Nat. Biotechnol.">
        <title>A standardized bacterial taxonomy based on genome phylogeny substantially revises the tree of life.</title>
        <authorList>
            <person name="Parks D.H."/>
            <person name="Chuvochina M."/>
            <person name="Waite D.W."/>
            <person name="Rinke C."/>
            <person name="Skarshewski A."/>
            <person name="Chaumeil P.A."/>
            <person name="Hugenholtz P."/>
        </authorList>
    </citation>
    <scope>NUCLEOTIDE SEQUENCE [LARGE SCALE GENOMIC DNA]</scope>
    <source>
        <strain evidence="2">UBA8844</strain>
    </source>
</reference>
<gene>
    <name evidence="2" type="ORF">DGD08_18605</name>
</gene>
<name>A0A3D4VFT8_9BACT</name>
<keyword evidence="2" id="KW-0378">Hydrolase</keyword>
<comment type="caution">
    <text evidence="2">The sequence shown here is derived from an EMBL/GenBank/DDBJ whole genome shotgun (WGS) entry which is preliminary data.</text>
</comment>
<keyword evidence="2" id="KW-0645">Protease</keyword>
<dbReference type="SUPFAM" id="SSF56935">
    <property type="entry name" value="Porins"/>
    <property type="match status" value="1"/>
</dbReference>
<feature type="signal peptide" evidence="1">
    <location>
        <begin position="1"/>
        <end position="22"/>
    </location>
</feature>
<dbReference type="AlphaFoldDB" id="A0A3D4VFT8"/>
<feature type="chain" id="PRO_5017728614" evidence="1">
    <location>
        <begin position="23"/>
        <end position="1219"/>
    </location>
</feature>
<dbReference type="Gene3D" id="2.60.40.1120">
    <property type="entry name" value="Carboxypeptidase-like, regulatory domain"/>
    <property type="match status" value="1"/>
</dbReference>
<evidence type="ECO:0000313" key="2">
    <source>
        <dbReference type="EMBL" id="HCT59217.1"/>
    </source>
</evidence>
<dbReference type="SUPFAM" id="SSF49464">
    <property type="entry name" value="Carboxypeptidase regulatory domain-like"/>
    <property type="match status" value="1"/>
</dbReference>